<name>A0AAU8HDQ9_9ACTN</name>
<dbReference type="PANTHER" id="PTHR30460:SF0">
    <property type="entry name" value="MODERATE CONDUCTANCE MECHANOSENSITIVE CHANNEL YBIO"/>
    <property type="match status" value="1"/>
</dbReference>
<feature type="transmembrane region" description="Helical" evidence="7">
    <location>
        <begin position="79"/>
        <end position="102"/>
    </location>
</feature>
<keyword evidence="6 7" id="KW-0472">Membrane</keyword>
<comment type="similarity">
    <text evidence="2">Belongs to the MscS (TC 1.A.23) family.</text>
</comment>
<dbReference type="SUPFAM" id="SSF82861">
    <property type="entry name" value="Mechanosensitive channel protein MscS (YggB), transmembrane region"/>
    <property type="match status" value="1"/>
</dbReference>
<accession>A0AAU8HDQ9</accession>
<dbReference type="InterPro" id="IPR010920">
    <property type="entry name" value="LSM_dom_sf"/>
</dbReference>
<feature type="transmembrane region" description="Helical" evidence="7">
    <location>
        <begin position="179"/>
        <end position="201"/>
    </location>
</feature>
<dbReference type="FunFam" id="2.30.30.60:FF:000001">
    <property type="entry name" value="MscS Mechanosensitive ion channel"/>
    <property type="match status" value="1"/>
</dbReference>
<sequence length="383" mass="41018">MTGSARLDLRRPGRWGGDRSPTAVRYEDTVSATGLLLLALSAAEDPTPGPTPSVDCRTDPWCKNVYELTNSAWFAEGSYWIVLKPLRVVLILLLAIAARWALHRTINRLVRTTTEGAVPTMLRPLRERIPSASLDPEQFVPERRRQRAEAIGSVLRSMVTAFVFGIALLMVLKEFSFDLAPLLASAGIAGVALGFGAQSLVKDLIAGLFMLIEDQYGVGDTVDLGEATGVVESVGLRVTTVRDGRGVLWYIRNGEIVRVGNKSQGWALVVVDLPIGFAGTEEATAVLRTAAASMAMDPELAPQIVEEPEVLGVEQMTVDGAVIRTVVKTTAEGQFSVGRELRRRLAEALENSGITARIAAARLYQGAPARFPGAGETGAGGPT</sequence>
<protein>
    <submittedName>
        <fullName evidence="11">Mechanosensitive ion channel family protein</fullName>
    </submittedName>
</protein>
<evidence type="ECO:0000313" key="10">
    <source>
        <dbReference type="EMBL" id="XBP93804.1"/>
    </source>
</evidence>
<dbReference type="EMBL" id="CP159342">
    <property type="protein sequence ID" value="XCH74503.1"/>
    <property type="molecule type" value="Genomic_DNA"/>
</dbReference>
<feature type="transmembrane region" description="Helical" evidence="7">
    <location>
        <begin position="153"/>
        <end position="173"/>
    </location>
</feature>
<dbReference type="InterPro" id="IPR011014">
    <property type="entry name" value="MscS_channel_TM-2"/>
</dbReference>
<reference evidence="11" key="2">
    <citation type="submission" date="2024-06" db="EMBL/GenBank/DDBJ databases">
        <title>Micromonospora mangrovi CCTCC AA 2012012 genome sequences.</title>
        <authorList>
            <person name="Gao J."/>
        </authorList>
    </citation>
    <scope>NUCLEOTIDE SEQUENCE</scope>
    <source>
        <strain evidence="11">CCTCC AA 2012012</strain>
    </source>
</reference>
<gene>
    <name evidence="11" type="ORF">ABUL08_30375</name>
    <name evidence="10" type="ORF">VK199_30285</name>
</gene>
<dbReference type="InterPro" id="IPR006685">
    <property type="entry name" value="MscS_channel_2nd"/>
</dbReference>
<evidence type="ECO:0000256" key="3">
    <source>
        <dbReference type="ARBA" id="ARBA00022475"/>
    </source>
</evidence>
<evidence type="ECO:0000313" key="11">
    <source>
        <dbReference type="EMBL" id="XCH74503.1"/>
    </source>
</evidence>
<dbReference type="GO" id="GO:0008381">
    <property type="term" value="F:mechanosensitive monoatomic ion channel activity"/>
    <property type="evidence" value="ECO:0007669"/>
    <property type="project" value="InterPro"/>
</dbReference>
<dbReference type="InterPro" id="IPR023408">
    <property type="entry name" value="MscS_beta-dom_sf"/>
</dbReference>
<evidence type="ECO:0000256" key="5">
    <source>
        <dbReference type="ARBA" id="ARBA00022989"/>
    </source>
</evidence>
<dbReference type="Pfam" id="PF21088">
    <property type="entry name" value="MS_channel_1st"/>
    <property type="match status" value="1"/>
</dbReference>
<evidence type="ECO:0000256" key="7">
    <source>
        <dbReference type="SAM" id="Phobius"/>
    </source>
</evidence>
<dbReference type="EMBL" id="CP157762">
    <property type="protein sequence ID" value="XBP93804.1"/>
    <property type="molecule type" value="Genomic_DNA"/>
</dbReference>
<evidence type="ECO:0000256" key="6">
    <source>
        <dbReference type="ARBA" id="ARBA00023136"/>
    </source>
</evidence>
<dbReference type="InterPro" id="IPR045276">
    <property type="entry name" value="YbiO_bact"/>
</dbReference>
<evidence type="ECO:0000256" key="4">
    <source>
        <dbReference type="ARBA" id="ARBA00022692"/>
    </source>
</evidence>
<feature type="domain" description="Mechanosensitive ion channel transmembrane helices 2/3" evidence="9">
    <location>
        <begin position="162"/>
        <end position="198"/>
    </location>
</feature>
<dbReference type="RefSeq" id="WP_350933497.1">
    <property type="nucleotide sequence ID" value="NZ_CP157762.1"/>
</dbReference>
<dbReference type="PANTHER" id="PTHR30460">
    <property type="entry name" value="MODERATE CONDUCTANCE MECHANOSENSITIVE CHANNEL YBIO"/>
    <property type="match status" value="1"/>
</dbReference>
<dbReference type="Pfam" id="PF00924">
    <property type="entry name" value="MS_channel_2nd"/>
    <property type="match status" value="1"/>
</dbReference>
<keyword evidence="4 7" id="KW-0812">Transmembrane</keyword>
<feature type="domain" description="Mechanosensitive ion channel MscS" evidence="8">
    <location>
        <begin position="200"/>
        <end position="261"/>
    </location>
</feature>
<dbReference type="Gene3D" id="2.30.30.60">
    <property type="match status" value="1"/>
</dbReference>
<dbReference type="InterPro" id="IPR049142">
    <property type="entry name" value="MS_channel_1st"/>
</dbReference>
<dbReference type="Gene3D" id="1.10.287.1260">
    <property type="match status" value="1"/>
</dbReference>
<proteinExistence type="inferred from homology"/>
<evidence type="ECO:0000259" key="8">
    <source>
        <dbReference type="Pfam" id="PF00924"/>
    </source>
</evidence>
<organism evidence="11">
    <name type="scientific">Micromonospora sp. CCTCC AA 2012012</name>
    <dbReference type="NCBI Taxonomy" id="3111921"/>
    <lineage>
        <taxon>Bacteria</taxon>
        <taxon>Bacillati</taxon>
        <taxon>Actinomycetota</taxon>
        <taxon>Actinomycetes</taxon>
        <taxon>Micromonosporales</taxon>
        <taxon>Micromonosporaceae</taxon>
        <taxon>Micromonospora</taxon>
    </lineage>
</organism>
<evidence type="ECO:0000256" key="1">
    <source>
        <dbReference type="ARBA" id="ARBA00004651"/>
    </source>
</evidence>
<dbReference type="GO" id="GO:0005886">
    <property type="term" value="C:plasma membrane"/>
    <property type="evidence" value="ECO:0007669"/>
    <property type="project" value="UniProtKB-SubCell"/>
</dbReference>
<keyword evidence="3" id="KW-1003">Cell membrane</keyword>
<dbReference type="Gene3D" id="3.30.70.100">
    <property type="match status" value="1"/>
</dbReference>
<reference evidence="10" key="1">
    <citation type="submission" date="2024-01" db="EMBL/GenBank/DDBJ databases">
        <title>The genome sequence of Micromonospora mangrovi CCTCC AA 2012012.</title>
        <authorList>
            <person name="Gao J."/>
        </authorList>
    </citation>
    <scope>NUCLEOTIDE SEQUENCE</scope>
    <source>
        <strain evidence="10">CCTCC AA 2012012</strain>
    </source>
</reference>
<comment type="subcellular location">
    <subcellularLocation>
        <location evidence="1">Cell membrane</location>
        <topology evidence="1">Multi-pass membrane protein</topology>
    </subcellularLocation>
</comment>
<evidence type="ECO:0000259" key="9">
    <source>
        <dbReference type="Pfam" id="PF21088"/>
    </source>
</evidence>
<keyword evidence="5 7" id="KW-1133">Transmembrane helix</keyword>
<dbReference type="SUPFAM" id="SSF50182">
    <property type="entry name" value="Sm-like ribonucleoproteins"/>
    <property type="match status" value="1"/>
</dbReference>
<dbReference type="AlphaFoldDB" id="A0AAU8HDQ9"/>
<evidence type="ECO:0000256" key="2">
    <source>
        <dbReference type="ARBA" id="ARBA00008017"/>
    </source>
</evidence>